<accession>A0A8J3CSZ5</accession>
<dbReference type="Proteomes" id="UP000634004">
    <property type="component" value="Unassembled WGS sequence"/>
</dbReference>
<evidence type="ECO:0000313" key="2">
    <source>
        <dbReference type="EMBL" id="GHA97122.1"/>
    </source>
</evidence>
<feature type="transmembrane region" description="Helical" evidence="1">
    <location>
        <begin position="177"/>
        <end position="195"/>
    </location>
</feature>
<keyword evidence="1" id="KW-0472">Membrane</keyword>
<sequence length="229" mass="23860">MLWAGCAAAGLAVLITVILIMPFFPTEAATVVSGYGSPVIAFEFARTPVDLVAVFGGDADPARASRLSMMDQGNRWDFLFMTLYSLFGAMFGLAVRRCRATLGTVILVAAIIAGLADAIETRTLLSITAQMTNGIANPAGLATLWVPVTIKFMGLALSIISAGLFLGSRKNVTWKALGALTVLSALLSVPALLSPAGLGNLLTPSIGIGWIIMLAYALTRSVKGVTLTP</sequence>
<evidence type="ECO:0000313" key="3">
    <source>
        <dbReference type="Proteomes" id="UP000634004"/>
    </source>
</evidence>
<evidence type="ECO:0000256" key="1">
    <source>
        <dbReference type="SAM" id="Phobius"/>
    </source>
</evidence>
<feature type="transmembrane region" description="Helical" evidence="1">
    <location>
        <begin position="102"/>
        <end position="119"/>
    </location>
</feature>
<reference evidence="2" key="2">
    <citation type="submission" date="2020-09" db="EMBL/GenBank/DDBJ databases">
        <authorList>
            <person name="Sun Q."/>
            <person name="Kim S."/>
        </authorList>
    </citation>
    <scope>NUCLEOTIDE SEQUENCE</scope>
    <source>
        <strain evidence="2">KCTC 32513</strain>
    </source>
</reference>
<dbReference type="AlphaFoldDB" id="A0A8J3CSZ5"/>
<keyword evidence="1" id="KW-0812">Transmembrane</keyword>
<protein>
    <recommendedName>
        <fullName evidence="4">DUF4386 family protein</fullName>
    </recommendedName>
</protein>
<proteinExistence type="predicted"/>
<organism evidence="2 3">
    <name type="scientific">Algimonas arctica</name>
    <dbReference type="NCBI Taxonomy" id="1479486"/>
    <lineage>
        <taxon>Bacteria</taxon>
        <taxon>Pseudomonadati</taxon>
        <taxon>Pseudomonadota</taxon>
        <taxon>Alphaproteobacteria</taxon>
        <taxon>Maricaulales</taxon>
        <taxon>Robiginitomaculaceae</taxon>
        <taxon>Algimonas</taxon>
    </lineage>
</organism>
<keyword evidence="3" id="KW-1185">Reference proteome</keyword>
<feature type="transmembrane region" description="Helical" evidence="1">
    <location>
        <begin position="201"/>
        <end position="219"/>
    </location>
</feature>
<comment type="caution">
    <text evidence="2">The sequence shown here is derived from an EMBL/GenBank/DDBJ whole genome shotgun (WGS) entry which is preliminary data.</text>
</comment>
<dbReference type="EMBL" id="BMZH01000007">
    <property type="protein sequence ID" value="GHA97122.1"/>
    <property type="molecule type" value="Genomic_DNA"/>
</dbReference>
<gene>
    <name evidence="2" type="ORF">GCM10009069_20200</name>
</gene>
<name>A0A8J3CSZ5_9PROT</name>
<evidence type="ECO:0008006" key="4">
    <source>
        <dbReference type="Google" id="ProtNLM"/>
    </source>
</evidence>
<keyword evidence="1" id="KW-1133">Transmembrane helix</keyword>
<feature type="transmembrane region" description="Helical" evidence="1">
    <location>
        <begin position="139"/>
        <end position="165"/>
    </location>
</feature>
<reference evidence="2" key="1">
    <citation type="journal article" date="2014" name="Int. J. Syst. Evol. Microbiol.">
        <title>Complete genome sequence of Corynebacterium casei LMG S-19264T (=DSM 44701T), isolated from a smear-ripened cheese.</title>
        <authorList>
            <consortium name="US DOE Joint Genome Institute (JGI-PGF)"/>
            <person name="Walter F."/>
            <person name="Albersmeier A."/>
            <person name="Kalinowski J."/>
            <person name="Ruckert C."/>
        </authorList>
    </citation>
    <scope>NUCLEOTIDE SEQUENCE</scope>
    <source>
        <strain evidence="2">KCTC 32513</strain>
    </source>
</reference>
<feature type="transmembrane region" description="Helical" evidence="1">
    <location>
        <begin position="78"/>
        <end position="95"/>
    </location>
</feature>